<feature type="compositionally biased region" description="Low complexity" evidence="4">
    <location>
        <begin position="252"/>
        <end position="263"/>
    </location>
</feature>
<evidence type="ECO:0000313" key="7">
    <source>
        <dbReference type="EMBL" id="MBC8571685.1"/>
    </source>
</evidence>
<name>A0ABR7N5K6_9FIRM</name>
<evidence type="ECO:0000256" key="2">
    <source>
        <dbReference type="ARBA" id="ARBA00022801"/>
    </source>
</evidence>
<evidence type="ECO:0000256" key="3">
    <source>
        <dbReference type="PROSITE-ProRule" id="PRU00591"/>
    </source>
</evidence>
<evidence type="ECO:0000313" key="8">
    <source>
        <dbReference type="Proteomes" id="UP000657421"/>
    </source>
</evidence>
<dbReference type="CDD" id="cd02696">
    <property type="entry name" value="MurNAc-LAA"/>
    <property type="match status" value="1"/>
</dbReference>
<feature type="chain" id="PRO_5046500777" evidence="5">
    <location>
        <begin position="30"/>
        <end position="419"/>
    </location>
</feature>
<feature type="domain" description="MurNAc-LAA" evidence="6">
    <location>
        <begin position="99"/>
        <end position="243"/>
    </location>
</feature>
<dbReference type="PANTHER" id="PTHR30404">
    <property type="entry name" value="N-ACETYLMURAMOYL-L-ALANINE AMIDASE"/>
    <property type="match status" value="1"/>
</dbReference>
<sequence length="419" mass="47369">MNALRKKLMLIFTVLVCTLCMLPKENIQAQDLVIVLDPGHGGEESGADRKLDGKWYREAEINMKLANYCKAELETYAGVKVYLTRSRLSQAAQGRETRLNIAKKKHADALVSFHINAVREGFQTSATGTYALVPLKSHFNTASAQTARELAKVILKELHSQTGLKNNGFWPGDDFGIITFGQKSNYTASQARQFGMTKAQINTKIPSMIIEHCFVDNKNDLRKHLKTNAQIKKMAVADATGIAKYYGLQKKSSTSTNSGNNSTQNDKTPVTTKSGIVKKGKSLYLYDTDGTVRRGLVKYNKHYYFAGPNGKLQTGWKKIGTKKYYFDRTTAAARTGFQTIGKNKYYFTSKGVMRTKWVTMKGKRYYFSKVNGKLLTHYWLKYNDKWYRLDRNGTPLVNCTRKIGKKTYTFNKKGVCTNK</sequence>
<dbReference type="RefSeq" id="WP_249306632.1">
    <property type="nucleotide sequence ID" value="NZ_JACRSZ010000001.1"/>
</dbReference>
<dbReference type="PROSITE" id="PS51170">
    <property type="entry name" value="CW"/>
    <property type="match status" value="1"/>
</dbReference>
<dbReference type="PANTHER" id="PTHR30404:SF0">
    <property type="entry name" value="N-ACETYLMURAMOYL-L-ALANINE AMIDASE AMIC"/>
    <property type="match status" value="1"/>
</dbReference>
<dbReference type="Pfam" id="PF01520">
    <property type="entry name" value="Amidase_3"/>
    <property type="match status" value="1"/>
</dbReference>
<dbReference type="Gene3D" id="3.40.630.40">
    <property type="entry name" value="Zn-dependent exopeptidases"/>
    <property type="match status" value="1"/>
</dbReference>
<keyword evidence="8" id="KW-1185">Reference proteome</keyword>
<dbReference type="SUPFAM" id="SSF53187">
    <property type="entry name" value="Zn-dependent exopeptidases"/>
    <property type="match status" value="1"/>
</dbReference>
<keyword evidence="1" id="KW-0677">Repeat</keyword>
<evidence type="ECO:0000256" key="4">
    <source>
        <dbReference type="SAM" id="MobiDB-lite"/>
    </source>
</evidence>
<evidence type="ECO:0000256" key="5">
    <source>
        <dbReference type="SAM" id="SignalP"/>
    </source>
</evidence>
<reference evidence="7 8" key="1">
    <citation type="submission" date="2020-08" db="EMBL/GenBank/DDBJ databases">
        <title>Genome public.</title>
        <authorList>
            <person name="Liu C."/>
            <person name="Sun Q."/>
        </authorList>
    </citation>
    <scope>NUCLEOTIDE SEQUENCE [LARGE SCALE GENOMIC DNA]</scope>
    <source>
        <strain evidence="7 8">NSJ-46</strain>
    </source>
</reference>
<dbReference type="Pfam" id="PF01473">
    <property type="entry name" value="Choline_bind_1"/>
    <property type="match status" value="1"/>
</dbReference>
<comment type="caution">
    <text evidence="7">The sequence shown here is derived from an EMBL/GenBank/DDBJ whole genome shotgun (WGS) entry which is preliminary data.</text>
</comment>
<dbReference type="InterPro" id="IPR002508">
    <property type="entry name" value="MurNAc-LAA_cat"/>
</dbReference>
<feature type="region of interest" description="Disordered" evidence="4">
    <location>
        <begin position="251"/>
        <end position="272"/>
    </location>
</feature>
<protein>
    <submittedName>
        <fullName evidence="7">N-acetylmuramoyl-L-alanine amidase</fullName>
    </submittedName>
</protein>
<gene>
    <name evidence="7" type="ORF">H8716_01080</name>
</gene>
<keyword evidence="2" id="KW-0378">Hydrolase</keyword>
<proteinExistence type="predicted"/>
<dbReference type="SUPFAM" id="SSF69360">
    <property type="entry name" value="Cell wall binding repeat"/>
    <property type="match status" value="1"/>
</dbReference>
<accession>A0ABR7N5K6</accession>
<feature type="repeat" description="Cell wall-binding" evidence="3">
    <location>
        <begin position="334"/>
        <end position="353"/>
    </location>
</feature>
<evidence type="ECO:0000256" key="1">
    <source>
        <dbReference type="ARBA" id="ARBA00022737"/>
    </source>
</evidence>
<dbReference type="InterPro" id="IPR018337">
    <property type="entry name" value="Cell_wall/Cho-bd_repeat"/>
</dbReference>
<dbReference type="Gene3D" id="2.10.270.10">
    <property type="entry name" value="Cholin Binding"/>
    <property type="match status" value="3"/>
</dbReference>
<organism evidence="7 8">
    <name type="scientific">Jingyaoa shaoxingensis</name>
    <dbReference type="NCBI Taxonomy" id="2763671"/>
    <lineage>
        <taxon>Bacteria</taxon>
        <taxon>Bacillati</taxon>
        <taxon>Bacillota</taxon>
        <taxon>Clostridia</taxon>
        <taxon>Lachnospirales</taxon>
        <taxon>Lachnospiraceae</taxon>
        <taxon>Jingyaoa</taxon>
    </lineage>
</organism>
<dbReference type="SMART" id="SM00646">
    <property type="entry name" value="Ami_3"/>
    <property type="match status" value="1"/>
</dbReference>
<keyword evidence="5" id="KW-0732">Signal</keyword>
<dbReference type="Proteomes" id="UP000657421">
    <property type="component" value="Unassembled WGS sequence"/>
</dbReference>
<dbReference type="Pfam" id="PF19127">
    <property type="entry name" value="Choline_bind_3"/>
    <property type="match status" value="1"/>
</dbReference>
<dbReference type="InterPro" id="IPR050695">
    <property type="entry name" value="N-acetylmuramoyl_amidase_3"/>
</dbReference>
<evidence type="ECO:0000259" key="6">
    <source>
        <dbReference type="SMART" id="SM00646"/>
    </source>
</evidence>
<dbReference type="EMBL" id="JACRSZ010000001">
    <property type="protein sequence ID" value="MBC8571685.1"/>
    <property type="molecule type" value="Genomic_DNA"/>
</dbReference>
<feature type="signal peptide" evidence="5">
    <location>
        <begin position="1"/>
        <end position="29"/>
    </location>
</feature>